<evidence type="ECO:0000256" key="1">
    <source>
        <dbReference type="SAM" id="MobiDB-lite"/>
    </source>
</evidence>
<dbReference type="AlphaFoldDB" id="A0A1V3WPG4"/>
<dbReference type="Proteomes" id="UP000189229">
    <property type="component" value="Unassembled WGS sequence"/>
</dbReference>
<evidence type="ECO:0000313" key="2">
    <source>
        <dbReference type="EMBL" id="OOK68853.1"/>
    </source>
</evidence>
<comment type="caution">
    <text evidence="2">The sequence shown here is derived from an EMBL/GenBank/DDBJ whole genome shotgun (WGS) entry which is preliminary data.</text>
</comment>
<accession>A0A1V3WPG4</accession>
<feature type="region of interest" description="Disordered" evidence="1">
    <location>
        <begin position="16"/>
        <end position="38"/>
    </location>
</feature>
<protein>
    <submittedName>
        <fullName evidence="2">Uncharacterized protein</fullName>
    </submittedName>
</protein>
<name>A0A1V3WPG4_MYCKA</name>
<reference evidence="2 3" key="1">
    <citation type="submission" date="2017-02" db="EMBL/GenBank/DDBJ databases">
        <title>Complete genome sequences of Mycobacterium kansasii strains isolated from rhesus macaques.</title>
        <authorList>
            <person name="Panda A."/>
            <person name="Nagaraj S."/>
            <person name="Zhao X."/>
            <person name="Tettelin H."/>
            <person name="Detolla L.J."/>
        </authorList>
    </citation>
    <scope>NUCLEOTIDE SEQUENCE [LARGE SCALE GENOMIC DNA]</scope>
    <source>
        <strain evidence="2 3">11-3813</strain>
    </source>
</reference>
<gene>
    <name evidence="2" type="ORF">BZL30_6945</name>
</gene>
<dbReference type="EMBL" id="MVBM01000007">
    <property type="protein sequence ID" value="OOK68853.1"/>
    <property type="molecule type" value="Genomic_DNA"/>
</dbReference>
<sequence length="70" mass="7550">MMNMIFIIAIRPPGRAQCKSRNRCDSAPRGPSPSRCAVADAGSQNLARISGKPTTVSAAQRYAVLADFLW</sequence>
<proteinExistence type="predicted"/>
<evidence type="ECO:0000313" key="3">
    <source>
        <dbReference type="Proteomes" id="UP000189229"/>
    </source>
</evidence>
<organism evidence="2 3">
    <name type="scientific">Mycobacterium kansasii</name>
    <dbReference type="NCBI Taxonomy" id="1768"/>
    <lineage>
        <taxon>Bacteria</taxon>
        <taxon>Bacillati</taxon>
        <taxon>Actinomycetota</taxon>
        <taxon>Actinomycetes</taxon>
        <taxon>Mycobacteriales</taxon>
        <taxon>Mycobacteriaceae</taxon>
        <taxon>Mycobacterium</taxon>
    </lineage>
</organism>